<organism evidence="4 5">
    <name type="scientific">Peronospora belbahrii</name>
    <dbReference type="NCBI Taxonomy" id="622444"/>
    <lineage>
        <taxon>Eukaryota</taxon>
        <taxon>Sar</taxon>
        <taxon>Stramenopiles</taxon>
        <taxon>Oomycota</taxon>
        <taxon>Peronosporomycetes</taxon>
        <taxon>Peronosporales</taxon>
        <taxon>Peronosporaceae</taxon>
        <taxon>Peronospora</taxon>
    </lineage>
</organism>
<evidence type="ECO:0000256" key="1">
    <source>
        <dbReference type="ARBA" id="ARBA00007980"/>
    </source>
</evidence>
<dbReference type="InterPro" id="IPR039127">
    <property type="entry name" value="Trm112"/>
</dbReference>
<evidence type="ECO:0000256" key="2">
    <source>
        <dbReference type="SAM" id="MobiDB-lite"/>
    </source>
</evidence>
<dbReference type="Pfam" id="PF03966">
    <property type="entry name" value="Trm112p"/>
    <property type="match status" value="1"/>
</dbReference>
<keyword evidence="5" id="KW-1185">Reference proteome</keyword>
<dbReference type="EMBL" id="CAKLCB010000268">
    <property type="protein sequence ID" value="CAH0518795.1"/>
    <property type="molecule type" value="Genomic_DNA"/>
</dbReference>
<dbReference type="PANTHER" id="PTHR12773:SF0">
    <property type="entry name" value="MULTIFUNCTIONAL METHYLTRANSFERASE SUBUNIT TRM112-LIKE PROTEIN"/>
    <property type="match status" value="1"/>
</dbReference>
<proteinExistence type="inferred from homology"/>
<evidence type="ECO:0000313" key="4">
    <source>
        <dbReference type="EMBL" id="CAH0518795.1"/>
    </source>
</evidence>
<accession>A0ABN8D0A1</accession>
<dbReference type="CDD" id="cd21089">
    <property type="entry name" value="Trm112-like"/>
    <property type="match status" value="1"/>
</dbReference>
<dbReference type="PANTHER" id="PTHR12773">
    <property type="entry name" value="UPF0315 PROTEIN-RELATED"/>
    <property type="match status" value="1"/>
</dbReference>
<keyword evidence="3" id="KW-1133">Transmembrane helix</keyword>
<dbReference type="Proteomes" id="UP001158986">
    <property type="component" value="Unassembled WGS sequence"/>
</dbReference>
<dbReference type="InterPro" id="IPR005651">
    <property type="entry name" value="Trm112-like"/>
</dbReference>
<evidence type="ECO:0008006" key="6">
    <source>
        <dbReference type="Google" id="ProtNLM"/>
    </source>
</evidence>
<evidence type="ECO:0000313" key="5">
    <source>
        <dbReference type="Proteomes" id="UP001158986"/>
    </source>
</evidence>
<protein>
    <recommendedName>
        <fullName evidence="6">tRNA methyltransferase 112 homolog</fullName>
    </recommendedName>
</protein>
<reference evidence="4 5" key="1">
    <citation type="submission" date="2021-11" db="EMBL/GenBank/DDBJ databases">
        <authorList>
            <person name="Islam A."/>
            <person name="Islam S."/>
            <person name="Flora M.S."/>
            <person name="Rahman M."/>
            <person name="Ziaur R.M."/>
            <person name="Epstein J.H."/>
            <person name="Hassan M."/>
            <person name="Klassen M."/>
            <person name="Woodard K."/>
            <person name="Webb A."/>
            <person name="Webby R.J."/>
            <person name="El Zowalaty M.E."/>
        </authorList>
    </citation>
    <scope>NUCLEOTIDE SEQUENCE [LARGE SCALE GENOMIC DNA]</scope>
    <source>
        <strain evidence="4">Pbs1</strain>
    </source>
</reference>
<keyword evidence="3" id="KW-0472">Membrane</keyword>
<comment type="caution">
    <text evidence="4">The sequence shown here is derived from an EMBL/GenBank/DDBJ whole genome shotgun (WGS) entry which is preliminary data.</text>
</comment>
<name>A0ABN8D0A1_9STRA</name>
<gene>
    <name evidence="4" type="ORF">PBS001_LOCUS5351</name>
</gene>
<feature type="compositionally biased region" description="Acidic residues" evidence="2">
    <location>
        <begin position="15"/>
        <end position="24"/>
    </location>
</feature>
<comment type="similarity">
    <text evidence="1">Belongs to the TRM112 family.</text>
</comment>
<dbReference type="SUPFAM" id="SSF158997">
    <property type="entry name" value="Trm112p-like"/>
    <property type="match status" value="1"/>
</dbReference>
<feature type="transmembrane region" description="Helical" evidence="3">
    <location>
        <begin position="212"/>
        <end position="232"/>
    </location>
</feature>
<keyword evidence="3" id="KW-0812">Transmembrane</keyword>
<feature type="region of interest" description="Disordered" evidence="2">
    <location>
        <begin position="1"/>
        <end position="24"/>
    </location>
</feature>
<evidence type="ECO:0000256" key="3">
    <source>
        <dbReference type="SAM" id="Phobius"/>
    </source>
</evidence>
<sequence>MADTQTAIPMGSFDSDNEEPEEEDTCRHIVTSGISGALIVKSSPLQMPVAVDAGMSKQHPTNAELVYPWQHKNLSAVSIISEPSMTMSTALLPSSLPNMKNNVCCGVNSPLGYGTNVEMQRRHSILRMSANKTCSSHGLRKSASVEFEFDHTRQQAMHSIYASTSSVGREPRRLTFEEKAELYRIRPDLEIGPFPFYYEKVAELKRRNRRRIVFAMFGGMISLVLLLLFFSMSGPIDLAVNTYSTNAPPRKIADRACATTYLATSLADLPTAMPGRTIKWLHLLSDNRVIEAETIEVVPCDFQAAFVRKMLTKLDWNAFLAGAKDLKLTEGLPETLPSSEEGETDEETLLKIHHALLEVHVKQGKLVCPESGRAFPIIDGIPNMLLNEDEV</sequence>
<dbReference type="Gene3D" id="2.20.25.10">
    <property type="match status" value="1"/>
</dbReference>